<evidence type="ECO:0000256" key="3">
    <source>
        <dbReference type="ARBA" id="ARBA00022840"/>
    </source>
</evidence>
<dbReference type="Proteomes" id="UP001305606">
    <property type="component" value="Chromosome"/>
</dbReference>
<dbReference type="InterPro" id="IPR013563">
    <property type="entry name" value="Oligopep_ABC_C"/>
</dbReference>
<dbReference type="InterPro" id="IPR027417">
    <property type="entry name" value="P-loop_NTPase"/>
</dbReference>
<accession>A0ABY9V6I3</accession>
<sequence length="109" mass="11906">MYRGEIVERGPSDEVILAPRHPYTQLLAAAAPSSGASRERTRAARAARLAARERRDAERREAVVGDGCRFRPRCPFAMDACARRPPELEAGPGHRARCWLVGADGGARP</sequence>
<protein>
    <recommendedName>
        <fullName evidence="4">Oligopeptide/dipeptide ABC transporter C-terminal domain-containing protein</fullName>
    </recommendedName>
</protein>
<dbReference type="PANTHER" id="PTHR43067">
    <property type="entry name" value="OLIGOPEPTIDE/DIPEPTIDE ABC TRANSPORTER, ATPASE SUBUNIT"/>
    <property type="match status" value="1"/>
</dbReference>
<keyword evidence="1" id="KW-0813">Transport</keyword>
<dbReference type="RefSeq" id="WP_311038037.1">
    <property type="nucleotide sequence ID" value="NZ_CP117522.1"/>
</dbReference>
<dbReference type="Pfam" id="PF08352">
    <property type="entry name" value="oligo_HPY"/>
    <property type="match status" value="1"/>
</dbReference>
<gene>
    <name evidence="5" type="ORF">PS467_31420</name>
</gene>
<dbReference type="PANTHER" id="PTHR43067:SF3">
    <property type="entry name" value="MALTOSE ABC TRANSPORTER, ATP-BINDING PROTEIN"/>
    <property type="match status" value="1"/>
</dbReference>
<dbReference type="Gene3D" id="3.40.50.300">
    <property type="entry name" value="P-loop containing nucleotide triphosphate hydrolases"/>
    <property type="match status" value="1"/>
</dbReference>
<evidence type="ECO:0000313" key="5">
    <source>
        <dbReference type="EMBL" id="WNE99524.1"/>
    </source>
</evidence>
<proteinExistence type="predicted"/>
<dbReference type="EMBL" id="CP117522">
    <property type="protein sequence ID" value="WNE99524.1"/>
    <property type="molecule type" value="Genomic_DNA"/>
</dbReference>
<evidence type="ECO:0000313" key="6">
    <source>
        <dbReference type="Proteomes" id="UP001305606"/>
    </source>
</evidence>
<reference evidence="5 6" key="1">
    <citation type="submission" date="2023-02" db="EMBL/GenBank/DDBJ databases">
        <title>Streptomyces sp. SCA4-21 with antifungal activity against Fusarium oxysporum f. sp. cubense, Streptomyces sp. SCA2-17 with antifungal activity against Fusarium oxysporum f. sp. cubense.</title>
        <authorList>
            <person name="Qi D."/>
        </authorList>
    </citation>
    <scope>NUCLEOTIDE SEQUENCE [LARGE SCALE GENOMIC DNA]</scope>
    <source>
        <strain evidence="5 6">SCA4-21</strain>
    </source>
</reference>
<evidence type="ECO:0000256" key="1">
    <source>
        <dbReference type="ARBA" id="ARBA00022448"/>
    </source>
</evidence>
<evidence type="ECO:0000259" key="4">
    <source>
        <dbReference type="Pfam" id="PF08352"/>
    </source>
</evidence>
<feature type="domain" description="Oligopeptide/dipeptide ABC transporter C-terminal" evidence="4">
    <location>
        <begin position="7"/>
        <end position="81"/>
    </location>
</feature>
<name>A0ABY9V6I3_9ACTN</name>
<dbReference type="NCBIfam" id="TIGR01727">
    <property type="entry name" value="oligo_HPY"/>
    <property type="match status" value="1"/>
</dbReference>
<keyword evidence="6" id="KW-1185">Reference proteome</keyword>
<keyword evidence="2" id="KW-0547">Nucleotide-binding</keyword>
<evidence type="ECO:0000256" key="2">
    <source>
        <dbReference type="ARBA" id="ARBA00022741"/>
    </source>
</evidence>
<keyword evidence="3" id="KW-0067">ATP-binding</keyword>
<organism evidence="5 6">
    <name type="scientific">Streptomyces luomodiensis</name>
    <dbReference type="NCBI Taxonomy" id="3026192"/>
    <lineage>
        <taxon>Bacteria</taxon>
        <taxon>Bacillati</taxon>
        <taxon>Actinomycetota</taxon>
        <taxon>Actinomycetes</taxon>
        <taxon>Kitasatosporales</taxon>
        <taxon>Streptomycetaceae</taxon>
        <taxon>Streptomyces</taxon>
    </lineage>
</organism>